<comment type="caution">
    <text evidence="17">The sequence shown here is derived from an EMBL/GenBank/DDBJ whole genome shotgun (WGS) entry which is preliminary data.</text>
</comment>
<evidence type="ECO:0000259" key="15">
    <source>
        <dbReference type="PROSITE" id="PS50234"/>
    </source>
</evidence>
<feature type="domain" description="VWFA" evidence="15">
    <location>
        <begin position="817"/>
        <end position="1000"/>
    </location>
</feature>
<evidence type="ECO:0000256" key="13">
    <source>
        <dbReference type="SAM" id="Phobius"/>
    </source>
</evidence>
<dbReference type="InterPro" id="IPR013694">
    <property type="entry name" value="VIT"/>
</dbReference>
<feature type="region of interest" description="Disordered" evidence="12">
    <location>
        <begin position="267"/>
        <end position="305"/>
    </location>
</feature>
<dbReference type="InterPro" id="IPR022127">
    <property type="entry name" value="STIMATE/YPL162C"/>
</dbReference>
<dbReference type="InterPro" id="IPR002035">
    <property type="entry name" value="VWF_A"/>
</dbReference>
<dbReference type="PROSITE" id="PS50234">
    <property type="entry name" value="VWFA"/>
    <property type="match status" value="1"/>
</dbReference>
<dbReference type="FunFam" id="3.40.50.410:FF:000013">
    <property type="entry name" value="inter-alpha-trypsin inhibitor heavy chain H2"/>
    <property type="match status" value="1"/>
</dbReference>
<dbReference type="CDD" id="cd01461">
    <property type="entry name" value="vWA_interalpha_trypsin_inhibitor"/>
    <property type="match status" value="1"/>
</dbReference>
<evidence type="ECO:0000256" key="1">
    <source>
        <dbReference type="ARBA" id="ARBA00004123"/>
    </source>
</evidence>
<evidence type="ECO:0000256" key="5">
    <source>
        <dbReference type="ARBA" id="ARBA00022525"/>
    </source>
</evidence>
<dbReference type="PANTHER" id="PTHR10338">
    <property type="entry name" value="INTER-ALPHA-TRYPSIN INHIBITOR HEAVY CHAIN FAMILY MEMBER"/>
    <property type="match status" value="1"/>
</dbReference>
<feature type="chain" id="PRO_5020915501" description="Musculoskeletal embryonic nuclear protein 1" evidence="14">
    <location>
        <begin position="17"/>
        <end position="1575"/>
    </location>
</feature>
<keyword evidence="13" id="KW-1133">Transmembrane helix</keyword>
<comment type="similarity">
    <text evidence="3">Belongs to the ITIH family.</text>
</comment>
<dbReference type="GO" id="GO:0002062">
    <property type="term" value="P:chondrocyte differentiation"/>
    <property type="evidence" value="ECO:0007669"/>
    <property type="project" value="InterPro"/>
</dbReference>
<proteinExistence type="inferred from homology"/>
<feature type="signal peptide" evidence="14">
    <location>
        <begin position="1"/>
        <end position="16"/>
    </location>
</feature>
<keyword evidence="8" id="KW-0722">Serine protease inhibitor</keyword>
<gene>
    <name evidence="17" type="ORF">EI555_020123</name>
</gene>
<reference evidence="18" key="1">
    <citation type="journal article" date="2019" name="IScience">
        <title>Narwhal Genome Reveals Long-Term Low Genetic Diversity despite Current Large Abundance Size.</title>
        <authorList>
            <person name="Westbury M.V."/>
            <person name="Petersen B."/>
            <person name="Garde E."/>
            <person name="Heide-Jorgensen M.P."/>
            <person name="Lorenzen E.D."/>
        </authorList>
    </citation>
    <scope>NUCLEOTIDE SEQUENCE [LARGE SCALE GENOMIC DNA]</scope>
</reference>
<comment type="similarity">
    <text evidence="11">Belongs to the MUSTN1 family.</text>
</comment>
<dbReference type="InterPro" id="IPR036465">
    <property type="entry name" value="vWFA_dom_sf"/>
</dbReference>
<organism evidence="17 18">
    <name type="scientific">Monodon monoceros</name>
    <name type="common">Narwhal</name>
    <name type="synonym">Ceratodon monodon</name>
    <dbReference type="NCBI Taxonomy" id="40151"/>
    <lineage>
        <taxon>Eukaryota</taxon>
        <taxon>Metazoa</taxon>
        <taxon>Chordata</taxon>
        <taxon>Craniata</taxon>
        <taxon>Vertebrata</taxon>
        <taxon>Euteleostomi</taxon>
        <taxon>Mammalia</taxon>
        <taxon>Eutheria</taxon>
        <taxon>Laurasiatheria</taxon>
        <taxon>Artiodactyla</taxon>
        <taxon>Whippomorpha</taxon>
        <taxon>Cetacea</taxon>
        <taxon>Odontoceti</taxon>
        <taxon>Monodontidae</taxon>
        <taxon>Monodon</taxon>
    </lineage>
</organism>
<dbReference type="GO" id="GO:0004867">
    <property type="term" value="F:serine-type endopeptidase inhibitor activity"/>
    <property type="evidence" value="ECO:0007669"/>
    <property type="project" value="UniProtKB-KW"/>
</dbReference>
<name>A0A4U1EXM1_MONMO</name>
<keyword evidence="13" id="KW-0812">Transmembrane</keyword>
<evidence type="ECO:0000256" key="7">
    <source>
        <dbReference type="ARBA" id="ARBA00022729"/>
    </source>
</evidence>
<dbReference type="Gene3D" id="3.40.50.410">
    <property type="entry name" value="von Willebrand factor, type A domain"/>
    <property type="match status" value="1"/>
</dbReference>
<evidence type="ECO:0000256" key="14">
    <source>
        <dbReference type="SAM" id="SignalP"/>
    </source>
</evidence>
<evidence type="ECO:0000256" key="4">
    <source>
        <dbReference type="ARBA" id="ARBA00018401"/>
    </source>
</evidence>
<keyword evidence="7 14" id="KW-0732">Signal</keyword>
<evidence type="ECO:0000256" key="8">
    <source>
        <dbReference type="ARBA" id="ARBA00022900"/>
    </source>
</evidence>
<keyword evidence="13" id="KW-0472">Membrane</keyword>
<keyword evidence="9" id="KW-0325">Glycoprotein</keyword>
<evidence type="ECO:0000256" key="11">
    <source>
        <dbReference type="ARBA" id="ARBA00044950"/>
    </source>
</evidence>
<dbReference type="GO" id="GO:0005576">
    <property type="term" value="C:extracellular region"/>
    <property type="evidence" value="ECO:0007669"/>
    <property type="project" value="UniProtKB-SubCell"/>
</dbReference>
<dbReference type="GO" id="GO:0042246">
    <property type="term" value="P:tissue regeneration"/>
    <property type="evidence" value="ECO:0007669"/>
    <property type="project" value="InterPro"/>
</dbReference>
<dbReference type="Proteomes" id="UP000308365">
    <property type="component" value="Unassembled WGS sequence"/>
</dbReference>
<keyword evidence="6" id="KW-0646">Protease inhibitor</keyword>
<evidence type="ECO:0000256" key="12">
    <source>
        <dbReference type="SAM" id="MobiDB-lite"/>
    </source>
</evidence>
<evidence type="ECO:0000259" key="16">
    <source>
        <dbReference type="PROSITE" id="PS51468"/>
    </source>
</evidence>
<feature type="transmembrane region" description="Helical" evidence="13">
    <location>
        <begin position="142"/>
        <end position="162"/>
    </location>
</feature>
<evidence type="ECO:0000256" key="2">
    <source>
        <dbReference type="ARBA" id="ARBA00004613"/>
    </source>
</evidence>
<accession>A0A4U1EXM1</accession>
<evidence type="ECO:0000256" key="9">
    <source>
        <dbReference type="ARBA" id="ARBA00023180"/>
    </source>
</evidence>
<dbReference type="Pfam" id="PF15682">
    <property type="entry name" value="Mustang"/>
    <property type="match status" value="1"/>
</dbReference>
<dbReference type="InterPro" id="IPR050934">
    <property type="entry name" value="ITIH"/>
</dbReference>
<dbReference type="Pfam" id="PF12400">
    <property type="entry name" value="STIMATE"/>
    <property type="match status" value="1"/>
</dbReference>
<dbReference type="Pfam" id="PF08487">
    <property type="entry name" value="VIT"/>
    <property type="match status" value="1"/>
</dbReference>
<feature type="transmembrane region" description="Helical" evidence="13">
    <location>
        <begin position="236"/>
        <end position="257"/>
    </location>
</feature>
<sequence length="1575" mass="174895">MHSFGIFLQGLLGVVAFSTLMHIPATTVCTVAQAKENSHDTRQKAGTKADTIVKQSRITQQAQASPWGINWRGSEEDREVDCQKGTEYLSFLSVKRFREPKHERRPWRIWFLDTSKQAIGMLFIHFANVYLADLTEEDPCSLYLINFLLDATVGMLLIYMGVRAVSVLVEWQQWESLRFGEYGDPLQCGAWVGQCALYIVIMIFEKSVVFIVLLILQWKKVALLNPIENPDLKLAIVMLIVPFFVNALMFWVVDNFLMRKGRTKAKLEERGANQDSRNGSKVRYRRAASHEESESEILISADDEMEESDVEEDLRRLTPLKSAKKKKHRFGLPAGTQEAPIKKKRPPVKEEDLKGARGKLTKNQEIKSKTYQVMQECEQAGSAAPSVFSLARTGTETVFEKPKAGPAKSGLCTSTWATPIKRMPKWPQNLEGVGWSLAMATKCRGGVGNVGVGHVLYASQLLGWPQRIMQKPSRCLQGPQGSEGLRILKARPPPLFILPPCQLASPQRQSQVEAPLWPVAVCFLSYCPLSQTGSGLPGTRAKMKTPAPGRACGIMLVLLSLATLQTLRAQKNDIDIYSLTVDSRVSSRFAHTVVTSRVVNKASTLQEVTFQMELPKKAFITNFSMNIDGVTYPGNIKEKAAAQEQYSAAVERGESAGLVKATGRKTERFQVSVSVAPAAKITFELVYEELLVRHLGAYELLLKVQPQQLVKHLQMDIYIFEPQGISFLETESTFMTNELAEALTTSQNKTKAHVRFKPMLSQQQKSPEQQQDTVLDGNFIVRYDVDRTLSGGSIQVIENGYFVHYFAPEHLATIPKNVIFVIDKSGSMSGRKIQQTREALIKILGDLGPRDQFNLISFSGEATPWKPQLVAASAENMNEAKSYATAIQAQGGTNINDAILMAVQLLERANREELLPAGSVTLIILLTDGDPTVGETNPSKIQKNVQEAIDGQHSLFCLGFGFDVSYAFLEKLALDNGGLARRIYEDSDSALQLQDFYQEVANPLMTSVAFEYPSNTVEAVTQDAFRLFFKGSELVVAGKLRDQSPDVFSAKVRGQLHMENITFVTESRVAEQEEAFWSPRYIFHSFMERLWAYLTIQQLLEQIVSTLDAEKQALEARALNLSLSYSFVTPLTSMVITKPEGQEQSQVAEKPVENGGCGSRKTDTGTSTQVTLSSDIIPWEAKRPEYQDHLDLLILLIFLIHPTVRPGDQRHQTNNHGIPTPRTTPAVPAPIQPPSVILLLPGQSVDRLCVDLKRSQGPTNLLSDPGQGIEVTGHYETEKAHFSWIEVTFKKPQLQVRASPEHVVVTRNRRSSAYKWKKTLYSVMPGLKMTMDKAGLLLLSSPDRVTIGLLSWDGPGAGLRLLLRDTDRFSSHVSGTLGQFYQDVLWEPLAAAGDSKRTLRVQGHDHSATSSSWTTKRGPRERRFPAGLWSCSSDARSYAHPPCRLLGADGCHPATTGPPVGPVTSWGEVFTLIKIKRGGVNPGSGHLWSHLAKSQSLRITPWTRSVHIGGEAQEVAFLAASPSFELPVPWSRGSWKHADTGSRPVSPWPLLSQPSIRPHSVPLFQMPCKPCQPPQ</sequence>
<evidence type="ECO:0000256" key="10">
    <source>
        <dbReference type="ARBA" id="ARBA00023242"/>
    </source>
</evidence>
<evidence type="ECO:0000313" key="18">
    <source>
        <dbReference type="Proteomes" id="UP000308365"/>
    </source>
</evidence>
<feature type="transmembrane region" description="Helical" evidence="13">
    <location>
        <begin position="195"/>
        <end position="216"/>
    </location>
</feature>
<protein>
    <recommendedName>
        <fullName evidence="4">Musculoskeletal embryonic nuclear protein 1</fullName>
    </recommendedName>
</protein>
<feature type="region of interest" description="Disordered" evidence="12">
    <location>
        <begin position="1139"/>
        <end position="1167"/>
    </location>
</feature>
<dbReference type="PANTHER" id="PTHR10338:SF119">
    <property type="entry name" value="INTER-ALPHA-TRYPSIN INHIBITOR HEAVY CHAIN H4"/>
    <property type="match status" value="1"/>
</dbReference>
<dbReference type="EMBL" id="RWIC01000632">
    <property type="protein sequence ID" value="TKC41528.1"/>
    <property type="molecule type" value="Genomic_DNA"/>
</dbReference>
<evidence type="ECO:0000313" key="17">
    <source>
        <dbReference type="EMBL" id="TKC41528.1"/>
    </source>
</evidence>
<dbReference type="GO" id="GO:0035988">
    <property type="term" value="P:chondrocyte proliferation"/>
    <property type="evidence" value="ECO:0007669"/>
    <property type="project" value="InterPro"/>
</dbReference>
<dbReference type="GO" id="GO:0006953">
    <property type="term" value="P:acute-phase response"/>
    <property type="evidence" value="ECO:0007669"/>
    <property type="project" value="UniProtKB-ARBA"/>
</dbReference>
<dbReference type="Pfam" id="PF00092">
    <property type="entry name" value="VWA"/>
    <property type="match status" value="1"/>
</dbReference>
<dbReference type="InterPro" id="IPR031394">
    <property type="entry name" value="MUSTN1"/>
</dbReference>
<evidence type="ECO:0000256" key="6">
    <source>
        <dbReference type="ARBA" id="ARBA00022690"/>
    </source>
</evidence>
<dbReference type="SUPFAM" id="SSF53300">
    <property type="entry name" value="vWA-like"/>
    <property type="match status" value="1"/>
</dbReference>
<keyword evidence="5" id="KW-0964">Secreted</keyword>
<comment type="subcellular location">
    <subcellularLocation>
        <location evidence="1">Nucleus</location>
    </subcellularLocation>
    <subcellularLocation>
        <location evidence="2">Secreted</location>
    </subcellularLocation>
</comment>
<dbReference type="SMART" id="SM00609">
    <property type="entry name" value="VIT"/>
    <property type="match status" value="1"/>
</dbReference>
<dbReference type="SMART" id="SM00327">
    <property type="entry name" value="VWA"/>
    <property type="match status" value="1"/>
</dbReference>
<dbReference type="PROSITE" id="PS51468">
    <property type="entry name" value="VIT"/>
    <property type="match status" value="1"/>
</dbReference>
<dbReference type="GO" id="GO:0005634">
    <property type="term" value="C:nucleus"/>
    <property type="evidence" value="ECO:0007669"/>
    <property type="project" value="UniProtKB-SubCell"/>
</dbReference>
<keyword evidence="10" id="KW-0539">Nucleus</keyword>
<evidence type="ECO:0000256" key="3">
    <source>
        <dbReference type="ARBA" id="ARBA00010158"/>
    </source>
</evidence>
<feature type="domain" description="VIT" evidence="16">
    <location>
        <begin position="560"/>
        <end position="689"/>
    </location>
</feature>